<keyword evidence="1" id="KW-0812">Transmembrane</keyword>
<accession>A0ABP8ITJ4</accession>
<organism evidence="2 3">
    <name type="scientific">Hymenobacter koreensis</name>
    <dbReference type="NCBI Taxonomy" id="1084523"/>
    <lineage>
        <taxon>Bacteria</taxon>
        <taxon>Pseudomonadati</taxon>
        <taxon>Bacteroidota</taxon>
        <taxon>Cytophagia</taxon>
        <taxon>Cytophagales</taxon>
        <taxon>Hymenobacteraceae</taxon>
        <taxon>Hymenobacter</taxon>
    </lineage>
</organism>
<dbReference type="PROSITE" id="PS51257">
    <property type="entry name" value="PROKAR_LIPOPROTEIN"/>
    <property type="match status" value="1"/>
</dbReference>
<keyword evidence="3" id="KW-1185">Reference proteome</keyword>
<keyword evidence="1" id="KW-1133">Transmembrane helix</keyword>
<keyword evidence="1" id="KW-0472">Membrane</keyword>
<evidence type="ECO:0000256" key="1">
    <source>
        <dbReference type="SAM" id="Phobius"/>
    </source>
</evidence>
<feature type="transmembrane region" description="Helical" evidence="1">
    <location>
        <begin position="12"/>
        <end position="29"/>
    </location>
</feature>
<dbReference type="EMBL" id="BAABHA010000001">
    <property type="protein sequence ID" value="GAA4371711.1"/>
    <property type="molecule type" value="Genomic_DNA"/>
</dbReference>
<reference evidence="3" key="1">
    <citation type="journal article" date="2019" name="Int. J. Syst. Evol. Microbiol.">
        <title>The Global Catalogue of Microorganisms (GCM) 10K type strain sequencing project: providing services to taxonomists for standard genome sequencing and annotation.</title>
        <authorList>
            <consortium name="The Broad Institute Genomics Platform"/>
            <consortium name="The Broad Institute Genome Sequencing Center for Infectious Disease"/>
            <person name="Wu L."/>
            <person name="Ma J."/>
        </authorList>
    </citation>
    <scope>NUCLEOTIDE SEQUENCE [LARGE SCALE GENOMIC DNA]</scope>
    <source>
        <strain evidence="3">JCM 17924</strain>
    </source>
</reference>
<sequence length="132" mass="14806">MSSKESGAEVYALVAAAGFFVVSCFQWFISYQVSNGPEAMATVLSKEFHNSGRNRQYQLGLAYPTPISDSTYSTMSVTAEQFNNAFEGQRISILYNRTSVSQTQFADKPWSGHWQLLISTSLLGLMIYRVRH</sequence>
<evidence type="ECO:0008006" key="4">
    <source>
        <dbReference type="Google" id="ProtNLM"/>
    </source>
</evidence>
<evidence type="ECO:0000313" key="3">
    <source>
        <dbReference type="Proteomes" id="UP001500454"/>
    </source>
</evidence>
<dbReference type="Proteomes" id="UP001500454">
    <property type="component" value="Unassembled WGS sequence"/>
</dbReference>
<comment type="caution">
    <text evidence="2">The sequence shown here is derived from an EMBL/GenBank/DDBJ whole genome shotgun (WGS) entry which is preliminary data.</text>
</comment>
<proteinExistence type="predicted"/>
<name>A0ABP8ITJ4_9BACT</name>
<evidence type="ECO:0000313" key="2">
    <source>
        <dbReference type="EMBL" id="GAA4371711.1"/>
    </source>
</evidence>
<gene>
    <name evidence="2" type="ORF">GCM10023186_00450</name>
</gene>
<protein>
    <recommendedName>
        <fullName evidence="4">DUF3592 domain-containing protein</fullName>
    </recommendedName>
</protein>
<dbReference type="RefSeq" id="WP_345220290.1">
    <property type="nucleotide sequence ID" value="NZ_BAABHA010000001.1"/>
</dbReference>
<feature type="transmembrane region" description="Helical" evidence="1">
    <location>
        <begin position="112"/>
        <end position="130"/>
    </location>
</feature>